<gene>
    <name evidence="1" type="ORF">ASZ90_015890</name>
</gene>
<proteinExistence type="predicted"/>
<reference evidence="1" key="1">
    <citation type="journal article" date="2015" name="Proc. Natl. Acad. Sci. U.S.A.">
        <title>Networks of energetic and metabolic interactions define dynamics in microbial communities.</title>
        <authorList>
            <person name="Embree M."/>
            <person name="Liu J.K."/>
            <person name="Al-Bassam M.M."/>
            <person name="Zengler K."/>
        </authorList>
    </citation>
    <scope>NUCLEOTIDE SEQUENCE</scope>
</reference>
<evidence type="ECO:0000313" key="1">
    <source>
        <dbReference type="EMBL" id="KUG14473.1"/>
    </source>
</evidence>
<name>A0A0W8F0Z4_9ZZZZ</name>
<accession>A0A0W8F0Z4</accession>
<comment type="caution">
    <text evidence="1">The sequence shown here is derived from an EMBL/GenBank/DDBJ whole genome shotgun (WGS) entry which is preliminary data.</text>
</comment>
<protein>
    <submittedName>
        <fullName evidence="1">Uncharacterized protein</fullName>
    </submittedName>
</protein>
<organism evidence="1">
    <name type="scientific">hydrocarbon metagenome</name>
    <dbReference type="NCBI Taxonomy" id="938273"/>
    <lineage>
        <taxon>unclassified sequences</taxon>
        <taxon>metagenomes</taxon>
        <taxon>ecological metagenomes</taxon>
    </lineage>
</organism>
<dbReference type="AlphaFoldDB" id="A0A0W8F0Z4"/>
<dbReference type="EMBL" id="LNQE01001657">
    <property type="protein sequence ID" value="KUG14473.1"/>
    <property type="molecule type" value="Genomic_DNA"/>
</dbReference>
<sequence length="62" mass="7267">MSTVIYEGEDFKRMLRTDLARIEKMVAAKKFGIFEVPFRDKKIKVEIAKKGDSIIVRRHRAV</sequence>